<dbReference type="STRING" id="109280.ENSHCOP00000026673"/>
<accession>A0A3Q2ZJS8</accession>
<feature type="active site" description="Charge relay system" evidence="2">
    <location>
        <position position="240"/>
    </location>
</feature>
<evidence type="ECO:0000313" key="6">
    <source>
        <dbReference type="Proteomes" id="UP000264820"/>
    </source>
</evidence>
<evidence type="ECO:0000259" key="3">
    <source>
        <dbReference type="Pfam" id="PF04775"/>
    </source>
</evidence>
<protein>
    <submittedName>
        <fullName evidence="5">Acyl-coenzyme A thioesterase 4-like</fullName>
    </submittedName>
</protein>
<feature type="domain" description="BAAT/Acyl-CoA thioester hydrolase C-terminal" evidence="4">
    <location>
        <begin position="270"/>
        <end position="386"/>
    </location>
</feature>
<reference evidence="5" key="1">
    <citation type="submission" date="2025-08" db="UniProtKB">
        <authorList>
            <consortium name="Ensembl"/>
        </authorList>
    </citation>
    <scope>IDENTIFICATION</scope>
</reference>
<dbReference type="PANTHER" id="PTHR10824">
    <property type="entry name" value="ACYL-COENZYME A THIOESTERASE-RELATED"/>
    <property type="match status" value="1"/>
</dbReference>
<sequence length="400" mass="44354">MIGTQVPAPVLTVTPARGLVDDPICIKAGFMPPNHPVTLCAQMRSENGDLWEAFGHYNTSADGTVNLARDHSVGGSYLGCEPMGLFWALQPGPGERDGLRLRKKNVKIPLIVDISLLEGHVTPRERENSELAVATTERWYMAPGVQRIDIRQNGVVGTLFLPPGPGRFPAVLDLWGMGGGLVEYRSSLAASRGFASFSIAYMEHKDLTVQLDIDSSDKAINILREHPQICGDRIGIIGLCYGVYLTLRTATLSDVNVRRTVVYSIPYLKVWKLLLELAKSNMYMNIENLACPLLYILGEDDQNFPSTENIEDILKTAGKSHLYTCLSYPGAGHLIEPPYTPHSRMSVWRIKPEKMLALWGGHTAPHAAAQEDAWKEILKFLDKNLRRHSPPSCPYVKKVE</sequence>
<dbReference type="GO" id="GO:0006637">
    <property type="term" value="P:acyl-CoA metabolic process"/>
    <property type="evidence" value="ECO:0007669"/>
    <property type="project" value="InterPro"/>
</dbReference>
<dbReference type="Gene3D" id="2.60.40.2240">
    <property type="entry name" value="Acyl-CoA thioester hydrolase/BAAT N-terminal domain"/>
    <property type="match status" value="1"/>
</dbReference>
<feature type="domain" description="Acyl-CoA thioester hydrolase/bile acid-CoA amino acid N-acetyltransferase" evidence="3">
    <location>
        <begin position="21"/>
        <end position="152"/>
    </location>
</feature>
<evidence type="ECO:0000256" key="1">
    <source>
        <dbReference type="ARBA" id="ARBA00006538"/>
    </source>
</evidence>
<comment type="similarity">
    <text evidence="1">Belongs to the C/M/P thioester hydrolase family.</text>
</comment>
<dbReference type="InterPro" id="IPR029058">
    <property type="entry name" value="AB_hydrolase_fold"/>
</dbReference>
<dbReference type="PANTHER" id="PTHR10824:SF36">
    <property type="entry name" value="ACYL-COA THIOESTERASE 17-RELATED"/>
    <property type="match status" value="1"/>
</dbReference>
<dbReference type="GeneTree" id="ENSGT01010000222336"/>
<dbReference type="Gene3D" id="3.40.50.1820">
    <property type="entry name" value="alpha/beta hydrolase"/>
    <property type="match status" value="1"/>
</dbReference>
<dbReference type="GO" id="GO:0047617">
    <property type="term" value="F:fatty acyl-CoA hydrolase activity"/>
    <property type="evidence" value="ECO:0007669"/>
    <property type="project" value="TreeGrafter"/>
</dbReference>
<proteinExistence type="inferred from homology"/>
<reference evidence="5" key="2">
    <citation type="submission" date="2025-09" db="UniProtKB">
        <authorList>
            <consortium name="Ensembl"/>
        </authorList>
    </citation>
    <scope>IDENTIFICATION</scope>
</reference>
<dbReference type="InterPro" id="IPR042490">
    <property type="entry name" value="Thio_Ohase/BAAT_N"/>
</dbReference>
<dbReference type="InterPro" id="IPR006862">
    <property type="entry name" value="Thio_Ohase/aa_AcTrfase"/>
</dbReference>
<evidence type="ECO:0000313" key="5">
    <source>
        <dbReference type="Ensembl" id="ENSHCOP00000026673.1"/>
    </source>
</evidence>
<feature type="active site" description="Charge relay system" evidence="2">
    <location>
        <position position="333"/>
    </location>
</feature>
<dbReference type="Proteomes" id="UP000264820">
    <property type="component" value="Unplaced"/>
</dbReference>
<dbReference type="SUPFAM" id="SSF53474">
    <property type="entry name" value="alpha/beta-Hydrolases"/>
    <property type="match status" value="1"/>
</dbReference>
<keyword evidence="6" id="KW-1185">Reference proteome</keyword>
<dbReference type="PIRSF" id="PIRSF016521">
    <property type="entry name" value="Acyl-CoA_hydro"/>
    <property type="match status" value="1"/>
</dbReference>
<dbReference type="Pfam" id="PF04775">
    <property type="entry name" value="Bile_Hydr_Trans"/>
    <property type="match status" value="1"/>
</dbReference>
<dbReference type="InterPro" id="IPR014940">
    <property type="entry name" value="BAAT_C"/>
</dbReference>
<feature type="active site" description="Charge relay system" evidence="2">
    <location>
        <position position="301"/>
    </location>
</feature>
<dbReference type="InterPro" id="IPR016662">
    <property type="entry name" value="Acyl-CoA_thioEstase_long-chain"/>
</dbReference>
<name>A0A3Q2ZJS8_HIPCM</name>
<dbReference type="Pfam" id="PF08840">
    <property type="entry name" value="BAAT_C"/>
    <property type="match status" value="2"/>
</dbReference>
<dbReference type="Ensembl" id="ENSHCOT00000022077.1">
    <property type="protein sequence ID" value="ENSHCOP00000026673.1"/>
    <property type="gene ID" value="ENSHCOG00000017893.1"/>
</dbReference>
<organism evidence="5 6">
    <name type="scientific">Hippocampus comes</name>
    <name type="common">Tiger tail seahorse</name>
    <dbReference type="NCBI Taxonomy" id="109280"/>
    <lineage>
        <taxon>Eukaryota</taxon>
        <taxon>Metazoa</taxon>
        <taxon>Chordata</taxon>
        <taxon>Craniata</taxon>
        <taxon>Vertebrata</taxon>
        <taxon>Euteleostomi</taxon>
        <taxon>Actinopterygii</taxon>
        <taxon>Neopterygii</taxon>
        <taxon>Teleostei</taxon>
        <taxon>Neoteleostei</taxon>
        <taxon>Acanthomorphata</taxon>
        <taxon>Syngnathiaria</taxon>
        <taxon>Syngnathiformes</taxon>
        <taxon>Syngnathoidei</taxon>
        <taxon>Syngnathidae</taxon>
        <taxon>Hippocampus</taxon>
    </lineage>
</organism>
<feature type="domain" description="BAAT/Acyl-CoA thioester hydrolase C-terminal" evidence="4">
    <location>
        <begin position="217"/>
        <end position="264"/>
    </location>
</feature>
<dbReference type="GO" id="GO:0006631">
    <property type="term" value="P:fatty acid metabolic process"/>
    <property type="evidence" value="ECO:0007669"/>
    <property type="project" value="TreeGrafter"/>
</dbReference>
<evidence type="ECO:0000256" key="2">
    <source>
        <dbReference type="PIRSR" id="PIRSR016521-1"/>
    </source>
</evidence>
<evidence type="ECO:0000259" key="4">
    <source>
        <dbReference type="Pfam" id="PF08840"/>
    </source>
</evidence>
<dbReference type="AlphaFoldDB" id="A0A3Q2ZJS8"/>